<dbReference type="GO" id="GO:0036220">
    <property type="term" value="F:ITP diphosphatase activity"/>
    <property type="evidence" value="ECO:0007669"/>
    <property type="project" value="UniProtKB-UniRule"/>
</dbReference>
<feature type="binding site" evidence="10">
    <location>
        <position position="42"/>
    </location>
    <ligand>
        <name>Mg(2+)</name>
        <dbReference type="ChEBI" id="CHEBI:18420"/>
    </ligand>
</feature>
<dbReference type="EMBL" id="LQYN01000011">
    <property type="protein sequence ID" value="KYD10848.1"/>
    <property type="molecule type" value="Genomic_DNA"/>
</dbReference>
<comment type="similarity">
    <text evidence="1 10 11">Belongs to the HAM1 NTPase family.</text>
</comment>
<dbReference type="NCBIfam" id="TIGR00042">
    <property type="entry name" value="RdgB/HAM1 family non-canonical purine NTP pyrophosphatase"/>
    <property type="match status" value="1"/>
</dbReference>
<feature type="binding site" evidence="10">
    <location>
        <position position="71"/>
    </location>
    <ligand>
        <name>Mg(2+)</name>
        <dbReference type="ChEBI" id="CHEBI:18420"/>
    </ligand>
</feature>
<dbReference type="GO" id="GO:0000166">
    <property type="term" value="F:nucleotide binding"/>
    <property type="evidence" value="ECO:0007669"/>
    <property type="project" value="UniProtKB-KW"/>
</dbReference>
<comment type="cofactor">
    <cofactor evidence="10">
        <name>Mg(2+)</name>
        <dbReference type="ChEBI" id="CHEBI:18420"/>
    </cofactor>
    <text evidence="10">Binds 1 Mg(2+) ion per subunit.</text>
</comment>
<dbReference type="Gene3D" id="3.90.950.10">
    <property type="match status" value="1"/>
</dbReference>
<dbReference type="HAMAP" id="MF_01405">
    <property type="entry name" value="Non_canon_purine_NTPase"/>
    <property type="match status" value="1"/>
</dbReference>
<dbReference type="OrthoDB" id="9807456at2"/>
<dbReference type="CDD" id="cd00515">
    <property type="entry name" value="HAM1"/>
    <property type="match status" value="1"/>
</dbReference>
<dbReference type="SUPFAM" id="SSF52972">
    <property type="entry name" value="ITPase-like"/>
    <property type="match status" value="1"/>
</dbReference>
<keyword evidence="13" id="KW-1185">Reference proteome</keyword>
<evidence type="ECO:0000256" key="1">
    <source>
        <dbReference type="ARBA" id="ARBA00008023"/>
    </source>
</evidence>
<dbReference type="GO" id="GO:0046872">
    <property type="term" value="F:metal ion binding"/>
    <property type="evidence" value="ECO:0007669"/>
    <property type="project" value="UniProtKB-KW"/>
</dbReference>
<name>A0A150LET6_9BACI</name>
<accession>A0A150LET6</accession>
<comment type="function">
    <text evidence="10">Pyrophosphatase that catalyzes the hydrolysis of nucleoside triphosphates to their monophosphate derivatives, with a high preference for the non-canonical purine nucleotides XTP (xanthosine triphosphate), dITP (deoxyinosine triphosphate) and ITP. Seems to function as a house-cleaning enzyme that removes non-canonical purine nucleotides from the nucleotide pool, thus preventing their incorporation into DNA/RNA and avoiding chromosomal lesions.</text>
</comment>
<dbReference type="GO" id="GO:0009117">
    <property type="term" value="P:nucleotide metabolic process"/>
    <property type="evidence" value="ECO:0007669"/>
    <property type="project" value="UniProtKB-KW"/>
</dbReference>
<dbReference type="RefSeq" id="WP_066227128.1">
    <property type="nucleotide sequence ID" value="NZ_LQYN01000011.1"/>
</dbReference>
<dbReference type="GO" id="GO:0005829">
    <property type="term" value="C:cytosol"/>
    <property type="evidence" value="ECO:0007669"/>
    <property type="project" value="TreeGrafter"/>
</dbReference>
<evidence type="ECO:0000256" key="2">
    <source>
        <dbReference type="ARBA" id="ARBA00011738"/>
    </source>
</evidence>
<evidence type="ECO:0000256" key="7">
    <source>
        <dbReference type="ARBA" id="ARBA00023080"/>
    </source>
</evidence>
<dbReference type="InterPro" id="IPR020922">
    <property type="entry name" value="dITP/XTP_pyrophosphatase"/>
</dbReference>
<keyword evidence="3 10" id="KW-0479">Metal-binding</keyword>
<dbReference type="STRING" id="46224.B4102_1633"/>
<dbReference type="InterPro" id="IPR002637">
    <property type="entry name" value="RdgB/HAM1"/>
</dbReference>
<comment type="catalytic activity">
    <reaction evidence="10">
        <text>ITP + H2O = IMP + diphosphate + H(+)</text>
        <dbReference type="Rhea" id="RHEA:29399"/>
        <dbReference type="ChEBI" id="CHEBI:15377"/>
        <dbReference type="ChEBI" id="CHEBI:15378"/>
        <dbReference type="ChEBI" id="CHEBI:33019"/>
        <dbReference type="ChEBI" id="CHEBI:58053"/>
        <dbReference type="ChEBI" id="CHEBI:61402"/>
        <dbReference type="EC" id="3.6.1.66"/>
    </reaction>
</comment>
<evidence type="ECO:0000256" key="4">
    <source>
        <dbReference type="ARBA" id="ARBA00022741"/>
    </source>
</evidence>
<evidence type="ECO:0000256" key="6">
    <source>
        <dbReference type="ARBA" id="ARBA00022842"/>
    </source>
</evidence>
<dbReference type="PANTHER" id="PTHR11067:SF9">
    <property type="entry name" value="INOSINE TRIPHOSPHATE PYROPHOSPHATASE"/>
    <property type="match status" value="1"/>
</dbReference>
<dbReference type="NCBIfam" id="NF011397">
    <property type="entry name" value="PRK14822.1"/>
    <property type="match status" value="1"/>
</dbReference>
<dbReference type="GO" id="GO:0036222">
    <property type="term" value="F:XTP diphosphatase activity"/>
    <property type="evidence" value="ECO:0007669"/>
    <property type="project" value="UniProtKB-UniRule"/>
</dbReference>
<organism evidence="12 13">
    <name type="scientific">Heyndrickxia sporothermodurans</name>
    <dbReference type="NCBI Taxonomy" id="46224"/>
    <lineage>
        <taxon>Bacteria</taxon>
        <taxon>Bacillati</taxon>
        <taxon>Bacillota</taxon>
        <taxon>Bacilli</taxon>
        <taxon>Bacillales</taxon>
        <taxon>Bacillaceae</taxon>
        <taxon>Heyndrickxia</taxon>
    </lineage>
</organism>
<dbReference type="FunFam" id="3.90.950.10:FF:000001">
    <property type="entry name" value="dITP/XTP pyrophosphatase"/>
    <property type="match status" value="1"/>
</dbReference>
<reference evidence="12 13" key="1">
    <citation type="submission" date="2016-01" db="EMBL/GenBank/DDBJ databases">
        <title>Genome Sequences of Twelve Sporeforming Bacillus Species Isolated from Foods.</title>
        <authorList>
            <person name="Berendsen E.M."/>
            <person name="Wells-Bennik M.H."/>
            <person name="Krawcyk A.O."/>
            <person name="De Jong A."/>
            <person name="Holsappel S."/>
            <person name="Eijlander R.T."/>
            <person name="Kuipers O.P."/>
        </authorList>
    </citation>
    <scope>NUCLEOTIDE SEQUENCE [LARGE SCALE GENOMIC DNA]</scope>
    <source>
        <strain evidence="12 13">B4102</strain>
    </source>
</reference>
<comment type="caution">
    <text evidence="12">The sequence shown here is derived from an EMBL/GenBank/DDBJ whole genome shotgun (WGS) entry which is preliminary data.</text>
</comment>
<dbReference type="InterPro" id="IPR029001">
    <property type="entry name" value="ITPase-like_fam"/>
</dbReference>
<keyword evidence="6 10" id="KW-0460">Magnesium</keyword>
<evidence type="ECO:0000256" key="10">
    <source>
        <dbReference type="HAMAP-Rule" id="MF_01405"/>
    </source>
</evidence>
<dbReference type="Pfam" id="PF01725">
    <property type="entry name" value="Ham1p_like"/>
    <property type="match status" value="1"/>
</dbReference>
<dbReference type="GO" id="GO:0035870">
    <property type="term" value="F:dITP diphosphatase activity"/>
    <property type="evidence" value="ECO:0007669"/>
    <property type="project" value="UniProtKB-UniRule"/>
</dbReference>
<gene>
    <name evidence="12" type="ORF">B4102_1633</name>
</gene>
<comment type="catalytic activity">
    <reaction evidence="9 10">
        <text>XTP + H2O = XMP + diphosphate + H(+)</text>
        <dbReference type="Rhea" id="RHEA:28610"/>
        <dbReference type="ChEBI" id="CHEBI:15377"/>
        <dbReference type="ChEBI" id="CHEBI:15378"/>
        <dbReference type="ChEBI" id="CHEBI:33019"/>
        <dbReference type="ChEBI" id="CHEBI:57464"/>
        <dbReference type="ChEBI" id="CHEBI:61314"/>
        <dbReference type="EC" id="3.6.1.66"/>
    </reaction>
</comment>
<feature type="binding site" evidence="10">
    <location>
        <position position="177"/>
    </location>
    <ligand>
        <name>substrate</name>
    </ligand>
</feature>
<comment type="catalytic activity">
    <reaction evidence="8 10">
        <text>dITP + H2O = dIMP + diphosphate + H(+)</text>
        <dbReference type="Rhea" id="RHEA:28342"/>
        <dbReference type="ChEBI" id="CHEBI:15377"/>
        <dbReference type="ChEBI" id="CHEBI:15378"/>
        <dbReference type="ChEBI" id="CHEBI:33019"/>
        <dbReference type="ChEBI" id="CHEBI:61194"/>
        <dbReference type="ChEBI" id="CHEBI:61382"/>
        <dbReference type="EC" id="3.6.1.66"/>
    </reaction>
</comment>
<keyword evidence="7 10" id="KW-0546">Nucleotide metabolism</keyword>
<feature type="binding site" evidence="10">
    <location>
        <begin position="9"/>
        <end position="14"/>
    </location>
    <ligand>
        <name>substrate</name>
    </ligand>
</feature>
<evidence type="ECO:0000256" key="5">
    <source>
        <dbReference type="ARBA" id="ARBA00022801"/>
    </source>
</evidence>
<dbReference type="Proteomes" id="UP000075666">
    <property type="component" value="Unassembled WGS sequence"/>
</dbReference>
<dbReference type="PANTHER" id="PTHR11067">
    <property type="entry name" value="INOSINE TRIPHOSPHATE PYROPHOSPHATASE/HAM1 PROTEIN"/>
    <property type="match status" value="1"/>
</dbReference>
<protein>
    <recommendedName>
        <fullName evidence="10">dITP/XTP pyrophosphatase</fullName>
        <ecNumber evidence="10">3.6.1.66</ecNumber>
    </recommendedName>
    <alternativeName>
        <fullName evidence="10">Non-canonical purine NTP pyrophosphatase</fullName>
    </alternativeName>
    <alternativeName>
        <fullName evidence="10">Non-standard purine NTP pyrophosphatase</fullName>
    </alternativeName>
    <alternativeName>
        <fullName evidence="10">Nucleoside-triphosphate diphosphatase</fullName>
    </alternativeName>
    <alternativeName>
        <fullName evidence="10">Nucleoside-triphosphate pyrophosphatase</fullName>
        <shortName evidence="10">NTPase</shortName>
    </alternativeName>
</protein>
<feature type="active site" description="Proton acceptor" evidence="10">
    <location>
        <position position="71"/>
    </location>
</feature>
<dbReference type="GO" id="GO:0017111">
    <property type="term" value="F:ribonucleoside triphosphate phosphatase activity"/>
    <property type="evidence" value="ECO:0007669"/>
    <property type="project" value="InterPro"/>
</dbReference>
<comment type="subunit">
    <text evidence="2 10">Homodimer.</text>
</comment>
<evidence type="ECO:0000256" key="11">
    <source>
        <dbReference type="RuleBase" id="RU003781"/>
    </source>
</evidence>
<feature type="binding site" evidence="10">
    <location>
        <begin position="154"/>
        <end position="157"/>
    </location>
    <ligand>
        <name>substrate</name>
    </ligand>
</feature>
<sequence length="204" mass="22590">MEKQVIIATKNKGKAKELEKMFSTFNIKVKTLLDFPDAIDVEETGSTFEENAILKAETISQQYNIMTIADDSGLVIDALDGRPGIYSARYAGEDKDDEANIDKVLAEMIDIPNDDRSAKFYCALAIAIPGKETITVSGTCEGEILRERKGDNGFGYDPIFFIKDKGLTMAELSSEEKNRISHRAKAVNKLPAILQNLFDLGDQK</sequence>
<dbReference type="EC" id="3.6.1.66" evidence="10"/>
<feature type="binding site" evidence="10">
    <location>
        <begin position="182"/>
        <end position="183"/>
    </location>
    <ligand>
        <name>substrate</name>
    </ligand>
</feature>
<dbReference type="GO" id="GO:0009146">
    <property type="term" value="P:purine nucleoside triphosphate catabolic process"/>
    <property type="evidence" value="ECO:0007669"/>
    <property type="project" value="UniProtKB-UniRule"/>
</dbReference>
<evidence type="ECO:0000256" key="3">
    <source>
        <dbReference type="ARBA" id="ARBA00022723"/>
    </source>
</evidence>
<evidence type="ECO:0000256" key="8">
    <source>
        <dbReference type="ARBA" id="ARBA00051875"/>
    </source>
</evidence>
<keyword evidence="5 10" id="KW-0378">Hydrolase</keyword>
<keyword evidence="4 10" id="KW-0547">Nucleotide-binding</keyword>
<proteinExistence type="inferred from homology"/>
<dbReference type="AlphaFoldDB" id="A0A150LET6"/>
<evidence type="ECO:0000313" key="12">
    <source>
        <dbReference type="EMBL" id="KYD10848.1"/>
    </source>
</evidence>
<evidence type="ECO:0000313" key="13">
    <source>
        <dbReference type="Proteomes" id="UP000075666"/>
    </source>
</evidence>
<feature type="binding site" evidence="10">
    <location>
        <position position="72"/>
    </location>
    <ligand>
        <name>substrate</name>
    </ligand>
</feature>
<evidence type="ECO:0000256" key="9">
    <source>
        <dbReference type="ARBA" id="ARBA00052017"/>
    </source>
</evidence>
<dbReference type="PATRIC" id="fig|46224.3.peg.692"/>